<dbReference type="GO" id="GO:0014069">
    <property type="term" value="C:postsynaptic density"/>
    <property type="evidence" value="ECO:0007669"/>
    <property type="project" value="UniProtKB-SubCell"/>
</dbReference>
<keyword evidence="10" id="KW-0770">Synapse</keyword>
<feature type="domain" description="PDZ" evidence="20">
    <location>
        <begin position="1485"/>
        <end position="1566"/>
    </location>
</feature>
<dbReference type="CDD" id="cd06675">
    <property type="entry name" value="PDZ12_MUPP1-like"/>
    <property type="match status" value="1"/>
</dbReference>
<dbReference type="Proteomes" id="UP000515208">
    <property type="component" value="Unplaced"/>
</dbReference>
<dbReference type="SUPFAM" id="SSF50156">
    <property type="entry name" value="PDZ domain-like"/>
    <property type="match status" value="13"/>
</dbReference>
<dbReference type="GO" id="GO:0030425">
    <property type="term" value="C:dendrite"/>
    <property type="evidence" value="ECO:0007669"/>
    <property type="project" value="UniProtKB-SubCell"/>
</dbReference>
<dbReference type="CDD" id="cd06667">
    <property type="entry name" value="PDZ2_MUPP1-like"/>
    <property type="match status" value="1"/>
</dbReference>
<protein>
    <recommendedName>
        <fullName evidence="17">Multiple PDZ domain protein</fullName>
    </recommendedName>
    <alternativeName>
        <fullName evidence="18">Multi-PDZ domain protein 1</fullName>
    </alternativeName>
</protein>
<evidence type="ECO:0000256" key="1">
    <source>
        <dbReference type="ARBA" id="ARBA00004279"/>
    </source>
</evidence>
<dbReference type="FunFam" id="2.30.42.10:FF:000054">
    <property type="entry name" value="multiple PDZ domain protein isoform X1"/>
    <property type="match status" value="1"/>
</dbReference>
<proteinExistence type="predicted"/>
<dbReference type="SMART" id="SM00228">
    <property type="entry name" value="PDZ"/>
    <property type="match status" value="13"/>
</dbReference>
<feature type="domain" description="L27" evidence="21">
    <location>
        <begin position="3"/>
        <end position="63"/>
    </location>
</feature>
<dbReference type="PANTHER" id="PTHR19964:SF10">
    <property type="entry name" value="MULTIPLE PDZ DOMAIN PROTEIN"/>
    <property type="match status" value="1"/>
</dbReference>
<dbReference type="Gene3D" id="2.30.42.10">
    <property type="match status" value="13"/>
</dbReference>
<dbReference type="Pfam" id="PF00595">
    <property type="entry name" value="PDZ"/>
    <property type="match status" value="13"/>
</dbReference>
<evidence type="ECO:0000256" key="16">
    <source>
        <dbReference type="ARBA" id="ARBA00057502"/>
    </source>
</evidence>
<feature type="domain" description="PDZ" evidence="20">
    <location>
        <begin position="1727"/>
        <end position="1809"/>
    </location>
</feature>
<keyword evidence="8" id="KW-0677">Repeat</keyword>
<sequence>MLETIDKNRALQAAERLQAKLRERGDAANEDKLNLLKSVLQSPLFSQILNFQTSIQQLKDQVNFATSTISNVEYGHIPHLSPGVIPTLQNESFLSSPNNGNLEVLTGFGTAHINGKPACDEFDQLIKNMAQGRQIEVFDLLKPPCGGLGFSVVGLRSENRGELGIFVQEIQEGSVAHRDGRLKETDQILAINGQALDQTITHQQAISILQKAKDTVQLVIARGSLPQLISPIVSRSPSAASTISAHSNPVHWQHVETIELVNDGSGLGFGIVGGKATGVIVKTILPGGVADQHGRLCSGDHILKIGDTDLAGMSSEQVAQVLRQCGNRVKLMIARGAIEEPTAPTSLGITLSSSPASTPEMRVDASTQKSEESETFDVELTKNVQGLGITIAGYIGDKKLEPSGIFVKSITKSSAVEHDGRIQIGDQIIAVDGTNLQGFTNQQAVEVLRHTGQTVHLTLMRRTKQDAELASREDVTKDAVLSPVNANVSKDNYQEDEDSLSLRRNTSILPIEEEGKHMEPVSAEGEEIEDAQQQEAALLTKWQRIMGINYEIVVAHVNKFSENSGLGISLEATVGHHFIRSVLPEGPVGHSGKLFSGDELLEVNGITLLGENHQDVVTILKELPIEVTMVCCRRTVPPTAPSELESLDLCDIELTEKPHIDLGEFIGSSETEDPVLTMTDVGRNAEEVQGPLAMWEADIQNIELEKGSQGLGFSILDYQDPVDPASTVIVIRSLVPGGIAEKDGRLLPGDRLMFVNDVNLENSSLEEAVQALKGAPSGTVRIGVAKPLPLSPEEGYVSAKEDSFLYPPHSCEEEGLADKALFRADLALVNANDADLADESAFESQYSPDNDSIYSTQASLLSLHGSACSDNLNYGPSLPSSSPKDIAENSSDSVLDLQMSLEELYAQNLLQRQDESAPSVDLSMGPASGFTVNDYTPANAIEQQYECDGLRAWTESHLPNEVLSSAELSSPVLTDSTGKGSKFLIPQGSLASAAECVMLQNTPRESFERTIVIAKGNSSLGMTVSANKDGLGVIVRSIIHGGAISRDGRIAVGDCILCINEESTISLTNAQARALLRRHSLIGPDIKITYVPAEYLEEFKISLGQQSGGIMALDIFASYTGRDIPELPEREEGEGEESDLQNAAYSNWNQPRRVELWREPSKSLGISIVGGRGMGSRLSNGEVMRGIFIKHVLEDSPAGKNGTLKPGDRIVEVDGMDLRDASHEQAVEAIRKAGNPVVFLVQSIINRPRKSPLPSLPHNLYPKYKFSSTNPFAGSLQFNADKVPSQSESEPEKPPLCHSPPPQPPVLAEMSGDHALSSANETSEDVDEEDEFGYSWKNIRERYGTLTGELHMIELEKGRSGLGLSLAGNKDRSRMSVFIVGIDPNGAAGKDGQLQIADELLEINGQILYGRSHQNASSIIKCAPSKVKIIFIRNKDAVSQMAVCPGHTVEPSPAASENLQNKEAEPSVTTSEAVVDLSSLTNVQHLELPKDQGGLGIAISEEDTVSGVIIKSLTEHGAAAKDGRLKVGDQILAVDDEVVVGYPVEKFINLLKTAKTKVKLTIRAENPDSQATTSGTGTANGEKKSSPQSPVAPPSSSPEPEPMRSTSRSSTPAIFASDPATCPIIPGCETTIEISKGRTGLGLSIVGGSDTLLGAIIIHEVYEEGAACKDGRLWAGDQILEVNGIDLRKATHDEAINVLRQTPQRVRLTLYRDEAPYKEEDVYDTLTVELQKKPGKGLGLSIVGKRNDTGVFVSDVVKGGIADADGRLLQGDQILTVNGEDVRHATQEAVAALLKCSLGTVTLEVGRVKTGPFHSERRPSQSSQMSEASLSSFTFPLSGSGTPELLESSSKKNAPVHMCLSVQNTSCPCLIQSGLCSCISVASEIQGLRTVEIKKGPTDSLGISIAGGVGSPLGDVPIFIAMMHPNGVAAQTQKLRVGDRIVTICGTSTEGMTHTQAVNLLKNASGSIEMQVVAGGDVSVVTGHQQEPASSSLSFTGLTSSSIFQDDLGPPQCKSITLDRGPDGLGFSIVGGYGSPHGDLPIYVKTVFAKGAASEDGRLKRGDQIIAVNGQSLEGVTHEEAVAILKRTKGTVTLMVLS</sequence>
<evidence type="ECO:0000259" key="21">
    <source>
        <dbReference type="PROSITE" id="PS51022"/>
    </source>
</evidence>
<dbReference type="CDD" id="cd06670">
    <property type="entry name" value="PDZ6_MUPP1-like"/>
    <property type="match status" value="1"/>
</dbReference>
<dbReference type="FunFam" id="2.30.42.10:FF:000058">
    <property type="entry name" value="multiple PDZ domain protein isoform X1"/>
    <property type="match status" value="1"/>
</dbReference>
<evidence type="ECO:0000256" key="5">
    <source>
        <dbReference type="ARBA" id="ARBA00022481"/>
    </source>
</evidence>
<evidence type="ECO:0000259" key="20">
    <source>
        <dbReference type="PROSITE" id="PS50106"/>
    </source>
</evidence>
<feature type="compositionally biased region" description="Polar residues" evidence="19">
    <location>
        <begin position="1567"/>
        <end position="1579"/>
    </location>
</feature>
<dbReference type="CDD" id="cd06791">
    <property type="entry name" value="PDZ3_MUPP1-like"/>
    <property type="match status" value="1"/>
</dbReference>
<evidence type="ECO:0000256" key="7">
    <source>
        <dbReference type="ARBA" id="ARBA00022599"/>
    </source>
</evidence>
<dbReference type="GeneID" id="105000928"/>
<dbReference type="FunFam" id="2.30.42.10:FF:000108">
    <property type="entry name" value="Multiple PDZ domain protein isoform X1"/>
    <property type="match status" value="1"/>
</dbReference>
<dbReference type="InterPro" id="IPR001478">
    <property type="entry name" value="PDZ"/>
</dbReference>
<keyword evidence="3" id="KW-0796">Tight junction</keyword>
<evidence type="ECO:0000256" key="19">
    <source>
        <dbReference type="SAM" id="MobiDB-lite"/>
    </source>
</evidence>
<dbReference type="FunFam" id="2.30.42.10:FF:000089">
    <property type="entry name" value="multiple PDZ domain protein isoform X1"/>
    <property type="match status" value="1"/>
</dbReference>
<dbReference type="InterPro" id="IPR036892">
    <property type="entry name" value="L27_dom_sf"/>
</dbReference>
<dbReference type="Pfam" id="PF16667">
    <property type="entry name" value="MPDZ_u10"/>
    <property type="match status" value="1"/>
</dbReference>
<keyword evidence="7" id="KW-0771">Synaptosome</keyword>
<evidence type="ECO:0000256" key="9">
    <source>
        <dbReference type="ARBA" id="ARBA00022949"/>
    </source>
</evidence>
<dbReference type="GO" id="GO:0016324">
    <property type="term" value="C:apical plasma membrane"/>
    <property type="evidence" value="ECO:0007669"/>
    <property type="project" value="UniProtKB-SubCell"/>
</dbReference>
<dbReference type="CDD" id="cd10817">
    <property type="entry name" value="PDZ9_MUPP1-like"/>
    <property type="match status" value="1"/>
</dbReference>
<evidence type="ECO:0000256" key="13">
    <source>
        <dbReference type="ARBA" id="ARBA00034102"/>
    </source>
</evidence>
<dbReference type="FunFam" id="2.30.42.10:FF:000038">
    <property type="entry name" value="Multiple PDZ domain protein isoform X1"/>
    <property type="match status" value="1"/>
</dbReference>
<evidence type="ECO:0000313" key="23">
    <source>
        <dbReference type="RefSeq" id="XP_010855303.1"/>
    </source>
</evidence>
<keyword evidence="12" id="KW-0966">Cell projection</keyword>
<dbReference type="CDD" id="cd06676">
    <property type="entry name" value="PDZ13_MUPP1-like"/>
    <property type="match status" value="1"/>
</dbReference>
<keyword evidence="5" id="KW-0488">Methylation</keyword>
<dbReference type="InterPro" id="IPR051342">
    <property type="entry name" value="PDZ_scaffold"/>
</dbReference>
<dbReference type="CDD" id="cd06674">
    <property type="entry name" value="PDZ11_MUPP1-PDZ9_PATJ-like"/>
    <property type="match status" value="1"/>
</dbReference>
<keyword evidence="22" id="KW-1185">Reference proteome</keyword>
<comment type="function">
    <text evidence="16">Member of the NMDAR signaling complex that may play a role in control of AMPAR potentiation and synaptic plasticity in excitatory synapses. Promotes clustering of HT2RC at the cell surface.</text>
</comment>
<dbReference type="InterPro" id="IPR036034">
    <property type="entry name" value="PDZ_sf"/>
</dbReference>
<feature type="region of interest" description="Disordered" evidence="19">
    <location>
        <begin position="1449"/>
        <end position="1471"/>
    </location>
</feature>
<evidence type="ECO:0000256" key="15">
    <source>
        <dbReference type="ARBA" id="ARBA00037831"/>
    </source>
</evidence>
<feature type="domain" description="PDZ" evidence="20">
    <location>
        <begin position="2015"/>
        <end position="2098"/>
    </location>
</feature>
<evidence type="ECO:0000256" key="10">
    <source>
        <dbReference type="ARBA" id="ARBA00023018"/>
    </source>
</evidence>
<feature type="domain" description="PDZ" evidence="20">
    <location>
        <begin position="257"/>
        <end position="337"/>
    </location>
</feature>
<reference evidence="23" key="1">
    <citation type="submission" date="2025-08" db="UniProtKB">
        <authorList>
            <consortium name="RefSeq"/>
        </authorList>
    </citation>
    <scope>IDENTIFICATION</scope>
    <source>
        <tissue evidence="23">Blood</tissue>
    </source>
</reference>
<feature type="domain" description="PDZ" evidence="20">
    <location>
        <begin position="701"/>
        <end position="777"/>
    </location>
</feature>
<feature type="domain" description="PDZ" evidence="20">
    <location>
        <begin position="1890"/>
        <end position="1976"/>
    </location>
</feature>
<evidence type="ECO:0000256" key="3">
    <source>
        <dbReference type="ARBA" id="ARBA00022427"/>
    </source>
</evidence>
<dbReference type="Gene3D" id="1.10.287.650">
    <property type="entry name" value="L27 domain"/>
    <property type="match status" value="1"/>
</dbReference>
<feature type="domain" description="PDZ" evidence="20">
    <location>
        <begin position="1153"/>
        <end position="1241"/>
    </location>
</feature>
<evidence type="ECO:0000256" key="6">
    <source>
        <dbReference type="ARBA" id="ARBA00022553"/>
    </source>
</evidence>
<keyword evidence="11" id="KW-0472">Membrane</keyword>
<evidence type="ECO:0000256" key="14">
    <source>
        <dbReference type="ARBA" id="ARBA00034105"/>
    </source>
</evidence>
<dbReference type="PANTHER" id="PTHR19964">
    <property type="entry name" value="MULTIPLE PDZ DOMAIN PROTEIN"/>
    <property type="match status" value="1"/>
</dbReference>
<dbReference type="PROSITE" id="PS51022">
    <property type="entry name" value="L27"/>
    <property type="match status" value="1"/>
</dbReference>
<dbReference type="FunFam" id="2.30.42.10:FF:000044">
    <property type="entry name" value="Multiple PDZ domain protein isoform X1"/>
    <property type="match status" value="1"/>
</dbReference>
<name>A0A6P3ILZ5_BISBB</name>
<feature type="domain" description="PDZ" evidence="20">
    <location>
        <begin position="377"/>
        <end position="463"/>
    </location>
</feature>
<dbReference type="FunFam" id="2.30.42.10:FF:000072">
    <property type="entry name" value="multiple PDZ domain protein isoform X1"/>
    <property type="match status" value="1"/>
</dbReference>
<feature type="domain" description="PDZ" evidence="20">
    <location>
        <begin position="137"/>
        <end position="224"/>
    </location>
</feature>
<evidence type="ECO:0000256" key="4">
    <source>
        <dbReference type="ARBA" id="ARBA00022475"/>
    </source>
</evidence>
<evidence type="ECO:0000256" key="12">
    <source>
        <dbReference type="ARBA" id="ARBA00023273"/>
    </source>
</evidence>
<dbReference type="CDD" id="cd06668">
    <property type="entry name" value="PDZ4_MUPP1-like"/>
    <property type="match status" value="1"/>
</dbReference>
<comment type="subcellular location">
    <subcellularLocation>
        <location evidence="15">Apical cell membrane</location>
        <topology evidence="15">Peripheral membrane protein</topology>
    </subcellularLocation>
    <subcellularLocation>
        <location evidence="2">Cell junction</location>
        <location evidence="2">Tight junction</location>
    </subcellularLocation>
    <subcellularLocation>
        <location evidence="1">Cell projection</location>
        <location evidence="1">Dendrite</location>
    </subcellularLocation>
    <subcellularLocation>
        <location evidence="14">Postsynaptic density</location>
    </subcellularLocation>
    <subcellularLocation>
        <location evidence="13">Synapse</location>
        <location evidence="13">Synaptosome</location>
    </subcellularLocation>
</comment>
<feature type="region of interest" description="Disordered" evidence="19">
    <location>
        <begin position="1275"/>
        <end position="1310"/>
    </location>
</feature>
<keyword evidence="6" id="KW-0597">Phosphoprotein</keyword>
<feature type="compositionally biased region" description="Pro residues" evidence="19">
    <location>
        <begin position="1590"/>
        <end position="1600"/>
    </location>
</feature>
<dbReference type="Pfam" id="PF09045">
    <property type="entry name" value="L27_2"/>
    <property type="match status" value="1"/>
</dbReference>
<dbReference type="InterPro" id="IPR015132">
    <property type="entry name" value="L27_2"/>
</dbReference>
<feature type="domain" description="PDZ" evidence="20">
    <location>
        <begin position="1352"/>
        <end position="1435"/>
    </location>
</feature>
<dbReference type="FunFam" id="2.30.42.10:FF:000051">
    <property type="entry name" value="Multiple PDZ domain protein isoform X1"/>
    <property type="match status" value="1"/>
</dbReference>
<feature type="domain" description="PDZ" evidence="20">
    <location>
        <begin position="1631"/>
        <end position="1714"/>
    </location>
</feature>
<evidence type="ECO:0000256" key="18">
    <source>
        <dbReference type="ARBA" id="ARBA00075678"/>
    </source>
</evidence>
<dbReference type="CDD" id="cd06689">
    <property type="entry name" value="PDZ1_MUPP1-like"/>
    <property type="match status" value="1"/>
</dbReference>
<feature type="domain" description="PDZ" evidence="20">
    <location>
        <begin position="1010"/>
        <end position="1078"/>
    </location>
</feature>
<dbReference type="InterPro" id="IPR004172">
    <property type="entry name" value="L27_dom"/>
</dbReference>
<dbReference type="CDD" id="cd06669">
    <property type="entry name" value="PDZ5_MUPP1-like"/>
    <property type="match status" value="1"/>
</dbReference>
<evidence type="ECO:0000256" key="11">
    <source>
        <dbReference type="ARBA" id="ARBA00023136"/>
    </source>
</evidence>
<dbReference type="GO" id="GO:0005923">
    <property type="term" value="C:bicellular tight junction"/>
    <property type="evidence" value="ECO:0007669"/>
    <property type="project" value="UniProtKB-SubCell"/>
</dbReference>
<feature type="domain" description="PDZ" evidence="20">
    <location>
        <begin position="554"/>
        <end position="635"/>
    </location>
</feature>
<evidence type="ECO:0000256" key="8">
    <source>
        <dbReference type="ARBA" id="ARBA00022737"/>
    </source>
</evidence>
<dbReference type="RefSeq" id="XP_010855303.1">
    <property type="nucleotide sequence ID" value="XM_010857001.1"/>
</dbReference>
<dbReference type="SUPFAM" id="SSF101288">
    <property type="entry name" value="L27 domain"/>
    <property type="match status" value="1"/>
</dbReference>
<keyword evidence="9" id="KW-0965">Cell junction</keyword>
<dbReference type="PROSITE" id="PS50106">
    <property type="entry name" value="PDZ"/>
    <property type="match status" value="13"/>
</dbReference>
<accession>A0A6P3ILZ5</accession>
<dbReference type="CDD" id="cd06671">
    <property type="entry name" value="PDZ7_MUPP1-PD6_PATJ-like"/>
    <property type="match status" value="1"/>
</dbReference>
<dbReference type="FunFam" id="2.30.42.10:FF:000057">
    <property type="entry name" value="multiple PDZ domain protein isoform X1"/>
    <property type="match status" value="1"/>
</dbReference>
<dbReference type="FunFam" id="2.30.42.10:FF:000110">
    <property type="entry name" value="multiple PDZ domain protein isoform X2"/>
    <property type="match status" value="1"/>
</dbReference>
<evidence type="ECO:0000256" key="2">
    <source>
        <dbReference type="ARBA" id="ARBA00004435"/>
    </source>
</evidence>
<dbReference type="FunFam" id="2.30.42.10:FF:000140">
    <property type="entry name" value="Multiple PDZ domain crumbs cell polarity complex component"/>
    <property type="match status" value="1"/>
</dbReference>
<dbReference type="CDD" id="cd06673">
    <property type="entry name" value="PDZ10_MUPP1-PDZ8_PATJ-like"/>
    <property type="match status" value="1"/>
</dbReference>
<dbReference type="CDD" id="cd06672">
    <property type="entry name" value="PDZ8_MUPP1-PDZ7_PATJ-PDZ2_INAD-like"/>
    <property type="match status" value="1"/>
</dbReference>
<dbReference type="InterPro" id="IPR032078">
    <property type="entry name" value="MPDZ_u10"/>
</dbReference>
<evidence type="ECO:0000256" key="17">
    <source>
        <dbReference type="ARBA" id="ARBA00073626"/>
    </source>
</evidence>
<dbReference type="FunFam" id="2.30.42.10:FF:000070">
    <property type="entry name" value="Multiple PDZ domain protein"/>
    <property type="match status" value="1"/>
</dbReference>
<evidence type="ECO:0000313" key="22">
    <source>
        <dbReference type="Proteomes" id="UP000515208"/>
    </source>
</evidence>
<gene>
    <name evidence="23" type="primary">MPDZ</name>
</gene>
<organism evidence="22 23">
    <name type="scientific">Bison bison bison</name>
    <name type="common">North American plains bison</name>
    <dbReference type="NCBI Taxonomy" id="43346"/>
    <lineage>
        <taxon>Eukaryota</taxon>
        <taxon>Metazoa</taxon>
        <taxon>Chordata</taxon>
        <taxon>Craniata</taxon>
        <taxon>Vertebrata</taxon>
        <taxon>Euteleostomi</taxon>
        <taxon>Mammalia</taxon>
        <taxon>Eutheria</taxon>
        <taxon>Laurasiatheria</taxon>
        <taxon>Artiodactyla</taxon>
        <taxon>Ruminantia</taxon>
        <taxon>Pecora</taxon>
        <taxon>Bovidae</taxon>
        <taxon>Bovinae</taxon>
        <taxon>Bison</taxon>
    </lineage>
</organism>
<keyword evidence="4" id="KW-1003">Cell membrane</keyword>
<feature type="compositionally biased region" description="Low complexity" evidence="19">
    <location>
        <begin position="1603"/>
        <end position="1613"/>
    </location>
</feature>
<dbReference type="FunFam" id="2.30.42.10:FF:000093">
    <property type="entry name" value="multiple PDZ domain protein isoform X1"/>
    <property type="match status" value="1"/>
</dbReference>
<feature type="region of interest" description="Disordered" evidence="19">
    <location>
        <begin position="1566"/>
        <end position="1618"/>
    </location>
</feature>
<dbReference type="CTD" id="8777"/>